<comment type="caution">
    <text evidence="1">The sequence shown here is derived from an EMBL/GenBank/DDBJ whole genome shotgun (WGS) entry which is preliminary data.</text>
</comment>
<evidence type="ECO:0000313" key="2">
    <source>
        <dbReference type="Proteomes" id="UP001055811"/>
    </source>
</evidence>
<proteinExistence type="predicted"/>
<dbReference type="Proteomes" id="UP001055811">
    <property type="component" value="Linkage Group LG05"/>
</dbReference>
<keyword evidence="2" id="KW-1185">Reference proteome</keyword>
<gene>
    <name evidence="1" type="ORF">L2E82_26873</name>
</gene>
<evidence type="ECO:0000313" key="1">
    <source>
        <dbReference type="EMBL" id="KAI3736886.1"/>
    </source>
</evidence>
<reference evidence="2" key="1">
    <citation type="journal article" date="2022" name="Mol. Ecol. Resour.">
        <title>The genomes of chicory, endive, great burdock and yacon provide insights into Asteraceae palaeo-polyploidization history and plant inulin production.</title>
        <authorList>
            <person name="Fan W."/>
            <person name="Wang S."/>
            <person name="Wang H."/>
            <person name="Wang A."/>
            <person name="Jiang F."/>
            <person name="Liu H."/>
            <person name="Zhao H."/>
            <person name="Xu D."/>
            <person name="Zhang Y."/>
        </authorList>
    </citation>
    <scope>NUCLEOTIDE SEQUENCE [LARGE SCALE GENOMIC DNA]</scope>
    <source>
        <strain evidence="2">cv. Punajuju</strain>
    </source>
</reference>
<name>A0ACB9CRM7_CICIN</name>
<accession>A0ACB9CRM7</accession>
<organism evidence="1 2">
    <name type="scientific">Cichorium intybus</name>
    <name type="common">Chicory</name>
    <dbReference type="NCBI Taxonomy" id="13427"/>
    <lineage>
        <taxon>Eukaryota</taxon>
        <taxon>Viridiplantae</taxon>
        <taxon>Streptophyta</taxon>
        <taxon>Embryophyta</taxon>
        <taxon>Tracheophyta</taxon>
        <taxon>Spermatophyta</taxon>
        <taxon>Magnoliopsida</taxon>
        <taxon>eudicotyledons</taxon>
        <taxon>Gunneridae</taxon>
        <taxon>Pentapetalae</taxon>
        <taxon>asterids</taxon>
        <taxon>campanulids</taxon>
        <taxon>Asterales</taxon>
        <taxon>Asteraceae</taxon>
        <taxon>Cichorioideae</taxon>
        <taxon>Cichorieae</taxon>
        <taxon>Cichoriinae</taxon>
        <taxon>Cichorium</taxon>
    </lineage>
</organism>
<sequence length="79" mass="9218">MCGLHFPTTLVIVLSCALYNHEIGQKERAKEKDPKILSIVAITLMTYDIQSYKQWKKKRHVAPYSSSTEYKTNCRFHDL</sequence>
<protein>
    <submittedName>
        <fullName evidence="1">Uncharacterized protein</fullName>
    </submittedName>
</protein>
<reference evidence="1 2" key="2">
    <citation type="journal article" date="2022" name="Mol. Ecol. Resour.">
        <title>The genomes of chicory, endive, great burdock and yacon provide insights into Asteraceae paleo-polyploidization history and plant inulin production.</title>
        <authorList>
            <person name="Fan W."/>
            <person name="Wang S."/>
            <person name="Wang H."/>
            <person name="Wang A."/>
            <person name="Jiang F."/>
            <person name="Liu H."/>
            <person name="Zhao H."/>
            <person name="Xu D."/>
            <person name="Zhang Y."/>
        </authorList>
    </citation>
    <scope>NUCLEOTIDE SEQUENCE [LARGE SCALE GENOMIC DNA]</scope>
    <source>
        <strain evidence="2">cv. Punajuju</strain>
        <tissue evidence="1">Leaves</tissue>
    </source>
</reference>
<dbReference type="EMBL" id="CM042013">
    <property type="protein sequence ID" value="KAI3736886.1"/>
    <property type="molecule type" value="Genomic_DNA"/>
</dbReference>